<keyword evidence="1" id="KW-0732">Signal</keyword>
<protein>
    <submittedName>
        <fullName evidence="2">Endo-1,6-alpha-mannosidase</fullName>
    </submittedName>
</protein>
<evidence type="ECO:0000256" key="1">
    <source>
        <dbReference type="SAM" id="SignalP"/>
    </source>
</evidence>
<dbReference type="Gene3D" id="1.50.10.20">
    <property type="match status" value="1"/>
</dbReference>
<feature type="signal peptide" evidence="1">
    <location>
        <begin position="1"/>
        <end position="17"/>
    </location>
</feature>
<dbReference type="EMBL" id="KB469300">
    <property type="protein sequence ID" value="EPQ56699.1"/>
    <property type="molecule type" value="Genomic_DNA"/>
</dbReference>
<organism evidence="2 3">
    <name type="scientific">Gloeophyllum trabeum (strain ATCC 11539 / FP-39264 / Madison 617)</name>
    <name type="common">Brown rot fungus</name>
    <dbReference type="NCBI Taxonomy" id="670483"/>
    <lineage>
        <taxon>Eukaryota</taxon>
        <taxon>Fungi</taxon>
        <taxon>Dikarya</taxon>
        <taxon>Basidiomycota</taxon>
        <taxon>Agaricomycotina</taxon>
        <taxon>Agaricomycetes</taxon>
        <taxon>Gloeophyllales</taxon>
        <taxon>Gloeophyllaceae</taxon>
        <taxon>Gloeophyllum</taxon>
    </lineage>
</organism>
<dbReference type="GO" id="GO:0005975">
    <property type="term" value="P:carbohydrate metabolic process"/>
    <property type="evidence" value="ECO:0007669"/>
    <property type="project" value="InterPro"/>
</dbReference>
<dbReference type="OMA" id="QISGRCE"/>
<dbReference type="PANTHER" id="PTHR47791">
    <property type="entry name" value="MEIOTICALLY UP-REGULATED GENE 191 PROTEIN"/>
    <property type="match status" value="1"/>
</dbReference>
<dbReference type="RefSeq" id="XP_007864837.1">
    <property type="nucleotide sequence ID" value="XM_007866646.1"/>
</dbReference>
<dbReference type="eggNOG" id="ENOG502S9UU">
    <property type="taxonomic scope" value="Eukaryota"/>
</dbReference>
<dbReference type="PANTHER" id="PTHR47791:SF3">
    <property type="entry name" value="MEIOTICALLY UP-REGULATED GENE 191 PROTEIN"/>
    <property type="match status" value="1"/>
</dbReference>
<dbReference type="InterPro" id="IPR008928">
    <property type="entry name" value="6-hairpin_glycosidase_sf"/>
</dbReference>
<dbReference type="GeneID" id="19305977"/>
<accession>S7RU49</accession>
<evidence type="ECO:0000313" key="3">
    <source>
        <dbReference type="Proteomes" id="UP000030669"/>
    </source>
</evidence>
<feature type="chain" id="PRO_5004544187" evidence="1">
    <location>
        <begin position="18"/>
        <end position="396"/>
    </location>
</feature>
<dbReference type="InterPro" id="IPR053169">
    <property type="entry name" value="MUG_Protein"/>
</dbReference>
<dbReference type="STRING" id="670483.S7RU49"/>
<sequence>MLRRSLFFLGLCGLSLAQDLSVPSSWREPTNSRSSSDRVTIAQNAINVILGQLDSSDAQFNGIGWWQSGNVWSVLANQDHITSTTTNKNNVVNALNTGWSLFANYDQYHTTTTHCGGPQPRTTRTGLTETPICCNMLLIRGTTSQYYTDDVGNSQITDAEASSGSIPGKSFSIEGSCNGATMSGGVFWRPTSDDQGINSITTGLGAYLADATGDSKYANAASAAATWIRSHNINSDNIVLDTVNGHDCSTSPSSWLFTYNSGKYIEGLSVLADVTGDSSWRDLAVNIIAAATHTSAWQGSNGVITEGASPDSNNDGVGFKAVFIRGLHEAWTRSASNTDLRNLIRAYIDVQYNALLELAANGDSYSSSWTGPPQSFTTWGQLAALDVLTAAIDVNN</sequence>
<dbReference type="OrthoDB" id="9984024at2759"/>
<dbReference type="InterPro" id="IPR005198">
    <property type="entry name" value="Glyco_hydro_76"/>
</dbReference>
<gene>
    <name evidence="2" type="ORF">GLOTRDRAFT_40434</name>
</gene>
<evidence type="ECO:0000313" key="2">
    <source>
        <dbReference type="EMBL" id="EPQ56699.1"/>
    </source>
</evidence>
<dbReference type="HOGENOM" id="CLU_030049_2_0_1"/>
<name>S7RU49_GLOTA</name>
<proteinExistence type="predicted"/>
<reference evidence="2 3" key="1">
    <citation type="journal article" date="2012" name="Science">
        <title>The Paleozoic origin of enzymatic lignin decomposition reconstructed from 31 fungal genomes.</title>
        <authorList>
            <person name="Floudas D."/>
            <person name="Binder M."/>
            <person name="Riley R."/>
            <person name="Barry K."/>
            <person name="Blanchette R.A."/>
            <person name="Henrissat B."/>
            <person name="Martinez A.T."/>
            <person name="Otillar R."/>
            <person name="Spatafora J.W."/>
            <person name="Yadav J.S."/>
            <person name="Aerts A."/>
            <person name="Benoit I."/>
            <person name="Boyd A."/>
            <person name="Carlson A."/>
            <person name="Copeland A."/>
            <person name="Coutinho P.M."/>
            <person name="de Vries R.P."/>
            <person name="Ferreira P."/>
            <person name="Findley K."/>
            <person name="Foster B."/>
            <person name="Gaskell J."/>
            <person name="Glotzer D."/>
            <person name="Gorecki P."/>
            <person name="Heitman J."/>
            <person name="Hesse C."/>
            <person name="Hori C."/>
            <person name="Igarashi K."/>
            <person name="Jurgens J.A."/>
            <person name="Kallen N."/>
            <person name="Kersten P."/>
            <person name="Kohler A."/>
            <person name="Kuees U."/>
            <person name="Kumar T.K.A."/>
            <person name="Kuo A."/>
            <person name="LaButti K."/>
            <person name="Larrondo L.F."/>
            <person name="Lindquist E."/>
            <person name="Ling A."/>
            <person name="Lombard V."/>
            <person name="Lucas S."/>
            <person name="Lundell T."/>
            <person name="Martin R."/>
            <person name="McLaughlin D.J."/>
            <person name="Morgenstern I."/>
            <person name="Morin E."/>
            <person name="Murat C."/>
            <person name="Nagy L.G."/>
            <person name="Nolan M."/>
            <person name="Ohm R.A."/>
            <person name="Patyshakuliyeva A."/>
            <person name="Rokas A."/>
            <person name="Ruiz-Duenas F.J."/>
            <person name="Sabat G."/>
            <person name="Salamov A."/>
            <person name="Samejima M."/>
            <person name="Schmutz J."/>
            <person name="Slot J.C."/>
            <person name="St John F."/>
            <person name="Stenlid J."/>
            <person name="Sun H."/>
            <person name="Sun S."/>
            <person name="Syed K."/>
            <person name="Tsang A."/>
            <person name="Wiebenga A."/>
            <person name="Young D."/>
            <person name="Pisabarro A."/>
            <person name="Eastwood D.C."/>
            <person name="Martin F."/>
            <person name="Cullen D."/>
            <person name="Grigoriev I.V."/>
            <person name="Hibbett D.S."/>
        </authorList>
    </citation>
    <scope>NUCLEOTIDE SEQUENCE [LARGE SCALE GENOMIC DNA]</scope>
    <source>
        <strain evidence="2 3">ATCC 11539</strain>
    </source>
</reference>
<dbReference type="AlphaFoldDB" id="S7RU49"/>
<dbReference type="Proteomes" id="UP000030669">
    <property type="component" value="Unassembled WGS sequence"/>
</dbReference>
<dbReference type="SUPFAM" id="SSF48208">
    <property type="entry name" value="Six-hairpin glycosidases"/>
    <property type="match status" value="1"/>
</dbReference>
<keyword evidence="3" id="KW-1185">Reference proteome</keyword>
<dbReference type="KEGG" id="gtr:GLOTRDRAFT_40434"/>
<dbReference type="Pfam" id="PF03663">
    <property type="entry name" value="Glyco_hydro_76"/>
    <property type="match status" value="1"/>
</dbReference>